<keyword evidence="3" id="KW-1185">Reference proteome</keyword>
<proteinExistence type="predicted"/>
<feature type="transmembrane region" description="Helical" evidence="1">
    <location>
        <begin position="221"/>
        <end position="242"/>
    </location>
</feature>
<feature type="transmembrane region" description="Helical" evidence="1">
    <location>
        <begin position="139"/>
        <end position="158"/>
    </location>
</feature>
<accession>A0ABW2V1H5</accession>
<keyword evidence="1" id="KW-0812">Transmembrane</keyword>
<feature type="transmembrane region" description="Helical" evidence="1">
    <location>
        <begin position="165"/>
        <end position="183"/>
    </location>
</feature>
<evidence type="ECO:0000256" key="1">
    <source>
        <dbReference type="SAM" id="Phobius"/>
    </source>
</evidence>
<comment type="caution">
    <text evidence="2">The sequence shown here is derived from an EMBL/GenBank/DDBJ whole genome shotgun (WGS) entry which is preliminary data.</text>
</comment>
<feature type="transmembrane region" description="Helical" evidence="1">
    <location>
        <begin position="113"/>
        <end position="133"/>
    </location>
</feature>
<evidence type="ECO:0000313" key="2">
    <source>
        <dbReference type="EMBL" id="MFC7748626.1"/>
    </source>
</evidence>
<dbReference type="Proteomes" id="UP001596528">
    <property type="component" value="Unassembled WGS sequence"/>
</dbReference>
<feature type="transmembrane region" description="Helical" evidence="1">
    <location>
        <begin position="87"/>
        <end position="106"/>
    </location>
</feature>
<feature type="transmembrane region" description="Helical" evidence="1">
    <location>
        <begin position="60"/>
        <end position="81"/>
    </location>
</feature>
<dbReference type="RefSeq" id="WP_138787679.1">
    <property type="nucleotide sequence ID" value="NZ_JBHTGQ010000002.1"/>
</dbReference>
<organism evidence="2 3">
    <name type="scientific">Paenibacillus thermoaerophilus</name>
    <dbReference type="NCBI Taxonomy" id="1215385"/>
    <lineage>
        <taxon>Bacteria</taxon>
        <taxon>Bacillati</taxon>
        <taxon>Bacillota</taxon>
        <taxon>Bacilli</taxon>
        <taxon>Bacillales</taxon>
        <taxon>Paenibacillaceae</taxon>
        <taxon>Paenibacillus</taxon>
    </lineage>
</organism>
<protein>
    <recommendedName>
        <fullName evidence="4">DUF2157 domain-containing protein</fullName>
    </recommendedName>
</protein>
<gene>
    <name evidence="2" type="ORF">ACFQWB_01525</name>
</gene>
<sequence length="278" mass="30800">MDAERRETIVLEIQRWRRSRLLPEQYCDFLLNLYQDESDKSNVGRQVMGIPSNVIRDSGIGGWLGFMAAIAIISCVVFYFTSFDLPMQIGVTALGLLVSFGAGAWWREKLPSLSYLAFGIGCIALFAAGFAILKQQGLLTADGILLLVAGCSLVWLAVGISARMNMFHFCGWVGLLLAYVHVLKAGAPHLSWFSVQMSFLPLGVLFIWIGRLLMERHRRVAPVYFSIGGLLWFAAEPFLLYAGIGGTGWIPVAFLVKLTVAGAILFALRKTWTEWIGE</sequence>
<feature type="transmembrane region" description="Helical" evidence="1">
    <location>
        <begin position="189"/>
        <end position="209"/>
    </location>
</feature>
<keyword evidence="1" id="KW-1133">Transmembrane helix</keyword>
<evidence type="ECO:0000313" key="3">
    <source>
        <dbReference type="Proteomes" id="UP001596528"/>
    </source>
</evidence>
<dbReference type="EMBL" id="JBHTGQ010000002">
    <property type="protein sequence ID" value="MFC7748626.1"/>
    <property type="molecule type" value="Genomic_DNA"/>
</dbReference>
<name>A0ABW2V1H5_9BACL</name>
<reference evidence="3" key="1">
    <citation type="journal article" date="2019" name="Int. J. Syst. Evol. Microbiol.">
        <title>The Global Catalogue of Microorganisms (GCM) 10K type strain sequencing project: providing services to taxonomists for standard genome sequencing and annotation.</title>
        <authorList>
            <consortium name="The Broad Institute Genomics Platform"/>
            <consortium name="The Broad Institute Genome Sequencing Center for Infectious Disease"/>
            <person name="Wu L."/>
            <person name="Ma J."/>
        </authorList>
    </citation>
    <scope>NUCLEOTIDE SEQUENCE [LARGE SCALE GENOMIC DNA]</scope>
    <source>
        <strain evidence="3">JCM 18657</strain>
    </source>
</reference>
<feature type="transmembrane region" description="Helical" evidence="1">
    <location>
        <begin position="248"/>
        <end position="268"/>
    </location>
</feature>
<keyword evidence="1" id="KW-0472">Membrane</keyword>
<evidence type="ECO:0008006" key="4">
    <source>
        <dbReference type="Google" id="ProtNLM"/>
    </source>
</evidence>